<dbReference type="Pfam" id="PF14223">
    <property type="entry name" value="Retrotran_gag_2"/>
    <property type="match status" value="1"/>
</dbReference>
<dbReference type="InterPro" id="IPR001878">
    <property type="entry name" value="Znf_CCHC"/>
</dbReference>
<evidence type="ECO:0000313" key="3">
    <source>
        <dbReference type="EMBL" id="SPD16264.1"/>
    </source>
</evidence>
<dbReference type="SUPFAM" id="SSF57756">
    <property type="entry name" value="Retrovirus zinc finger-like domains"/>
    <property type="match status" value="1"/>
</dbReference>
<dbReference type="InterPro" id="IPR025724">
    <property type="entry name" value="GAG-pre-integrase_dom"/>
</dbReference>
<dbReference type="Gene3D" id="4.10.60.10">
    <property type="entry name" value="Zinc finger, CCHC-type"/>
    <property type="match status" value="1"/>
</dbReference>
<dbReference type="PANTHER" id="PTHR47592:SF27">
    <property type="entry name" value="OS08G0421700 PROTEIN"/>
    <property type="match status" value="1"/>
</dbReference>
<feature type="domain" description="CCHC-type" evidence="2">
    <location>
        <begin position="227"/>
        <end position="241"/>
    </location>
</feature>
<dbReference type="AlphaFoldDB" id="A0A2N9HX36"/>
<keyword evidence="1" id="KW-0862">Zinc</keyword>
<dbReference type="GO" id="GO:0003676">
    <property type="term" value="F:nucleic acid binding"/>
    <property type="evidence" value="ECO:0007669"/>
    <property type="project" value="InterPro"/>
</dbReference>
<dbReference type="InterPro" id="IPR036875">
    <property type="entry name" value="Znf_CCHC_sf"/>
</dbReference>
<dbReference type="Pfam" id="PF22936">
    <property type="entry name" value="Pol_BBD"/>
    <property type="match status" value="1"/>
</dbReference>
<protein>
    <recommendedName>
        <fullName evidence="2">CCHC-type domain-containing protein</fullName>
    </recommendedName>
</protein>
<proteinExistence type="predicted"/>
<accession>A0A2N9HX36</accession>
<sequence length="652" mass="74664">MSSGSSTKPSTVRTMVSTAKFEVEKFDGTNNFGMWQCEVMDVLVHQELDIALEDKPEEMSTKDWEKINRQACGTIRLCLAKDQKYFVMRETKAKELWKKLENKYMTKSVENRLYLKKKLFRFQFREGISLSEHLNDYNKILADLKNLDVEISDEDKALLLLNSLPDIYDHLITTLLYGKDEIKFDDVSNALTNNEYRKKDKQAHRDTISEALIVGCKSNRNFGKDECAYCRKKGHWKKNCPLLKNMDNEDSNVSVAQGSDEDSDFALTCSSFVCHSNEWIMDSASTCHICPSRELFYHLEEFEGGSIYMGNDQTCKILGIGKIKLKLHDGTVRFLTGVRYIPDFKKNLISVGLLESKGFKIAMENGTLKILNGALVVMMATRHRNLYFLKGSTVVGGAATVSDIIGELASDTTRLLGHADDSALQRLMEQDLLKDVKTCKFEFCELCILGKQIRVKLGIAVHLINGTLDYVHTYVWGLTKVASFGGRNYFVNDYSRQVWVKGTTDLDLMFDVLFRFVCEFFEEGDTLLQKIGTAKVPWHKFRSLLGLVWYLQFGLALRGIGGDDGEVSVWKGLIEFKPRWRFVSYWLELISPNTLPHGITTIRRWVTADFDKGVLIELIFFSPCIANLKELYFYLNWLCMVLEFKNIGLLDF</sequence>
<evidence type="ECO:0000256" key="1">
    <source>
        <dbReference type="PROSITE-ProRule" id="PRU00047"/>
    </source>
</evidence>
<organism evidence="3">
    <name type="scientific">Fagus sylvatica</name>
    <name type="common">Beechnut</name>
    <dbReference type="NCBI Taxonomy" id="28930"/>
    <lineage>
        <taxon>Eukaryota</taxon>
        <taxon>Viridiplantae</taxon>
        <taxon>Streptophyta</taxon>
        <taxon>Embryophyta</taxon>
        <taxon>Tracheophyta</taxon>
        <taxon>Spermatophyta</taxon>
        <taxon>Magnoliopsida</taxon>
        <taxon>eudicotyledons</taxon>
        <taxon>Gunneridae</taxon>
        <taxon>Pentapetalae</taxon>
        <taxon>rosids</taxon>
        <taxon>fabids</taxon>
        <taxon>Fagales</taxon>
        <taxon>Fagaceae</taxon>
        <taxon>Fagus</taxon>
    </lineage>
</organism>
<dbReference type="GO" id="GO:0008270">
    <property type="term" value="F:zinc ion binding"/>
    <property type="evidence" value="ECO:0007669"/>
    <property type="project" value="UniProtKB-KW"/>
</dbReference>
<evidence type="ECO:0000259" key="2">
    <source>
        <dbReference type="PROSITE" id="PS50158"/>
    </source>
</evidence>
<dbReference type="EMBL" id="OIVN01004245">
    <property type="protein sequence ID" value="SPD16264.1"/>
    <property type="molecule type" value="Genomic_DNA"/>
</dbReference>
<dbReference type="PANTHER" id="PTHR47592">
    <property type="entry name" value="PBF68 PROTEIN"/>
    <property type="match status" value="1"/>
</dbReference>
<gene>
    <name evidence="3" type="ORF">FSB_LOCUS44146</name>
</gene>
<dbReference type="Pfam" id="PF13976">
    <property type="entry name" value="gag_pre-integrs"/>
    <property type="match status" value="1"/>
</dbReference>
<keyword evidence="1" id="KW-0863">Zinc-finger</keyword>
<dbReference type="PROSITE" id="PS50158">
    <property type="entry name" value="ZF_CCHC"/>
    <property type="match status" value="1"/>
</dbReference>
<keyword evidence="1" id="KW-0479">Metal-binding</keyword>
<name>A0A2N9HX36_FAGSY</name>
<reference evidence="3" key="1">
    <citation type="submission" date="2018-02" db="EMBL/GenBank/DDBJ databases">
        <authorList>
            <person name="Cohen D.B."/>
            <person name="Kent A.D."/>
        </authorList>
    </citation>
    <scope>NUCLEOTIDE SEQUENCE</scope>
</reference>
<dbReference type="InterPro" id="IPR054722">
    <property type="entry name" value="PolX-like_BBD"/>
</dbReference>